<dbReference type="OMA" id="CDIKHVR"/>
<evidence type="ECO:0000256" key="3">
    <source>
        <dbReference type="ARBA" id="ARBA00010617"/>
    </source>
</evidence>
<comment type="similarity">
    <text evidence="3 13">Belongs to the cytochrome P450 family.</text>
</comment>
<dbReference type="InterPro" id="IPR002401">
    <property type="entry name" value="Cyt_P450_E_grp-I"/>
</dbReference>
<dbReference type="SUPFAM" id="SSF48264">
    <property type="entry name" value="Cytochrome P450"/>
    <property type="match status" value="1"/>
</dbReference>
<evidence type="ECO:0000256" key="1">
    <source>
        <dbReference type="ARBA" id="ARBA00001971"/>
    </source>
</evidence>
<dbReference type="PANTHER" id="PTHR47944:SF10">
    <property type="entry name" value="CYTOCHROME P450 98A9"/>
    <property type="match status" value="1"/>
</dbReference>
<keyword evidence="5 15" id="KW-0812">Transmembrane</keyword>
<dbReference type="PRINTS" id="PR00385">
    <property type="entry name" value="P450"/>
</dbReference>
<keyword evidence="8 13" id="KW-0560">Oxidoreductase</keyword>
<keyword evidence="7 15" id="KW-1133">Transmembrane helix</keyword>
<evidence type="ECO:0000256" key="14">
    <source>
        <dbReference type="SAM" id="MobiDB-lite"/>
    </source>
</evidence>
<protein>
    <recommendedName>
        <fullName evidence="18">Cytochrome P450</fullName>
    </recommendedName>
</protein>
<dbReference type="FunFam" id="1.10.630.10:FF:000039">
    <property type="entry name" value="Cytochrome P450"/>
    <property type="match status" value="1"/>
</dbReference>
<evidence type="ECO:0000256" key="9">
    <source>
        <dbReference type="ARBA" id="ARBA00023004"/>
    </source>
</evidence>
<dbReference type="Gramene" id="ONIVA09G19950.1">
    <property type="protein sequence ID" value="ONIVA09G19950.1"/>
    <property type="gene ID" value="ONIVA09G19950"/>
</dbReference>
<dbReference type="STRING" id="4536.A0A0E0INB2"/>
<keyword evidence="4 12" id="KW-0349">Heme</keyword>
<keyword evidence="11 15" id="KW-0472">Membrane</keyword>
<evidence type="ECO:0000256" key="5">
    <source>
        <dbReference type="ARBA" id="ARBA00022692"/>
    </source>
</evidence>
<reference evidence="16" key="1">
    <citation type="submission" date="2015-04" db="UniProtKB">
        <authorList>
            <consortium name="EnsemblPlants"/>
        </authorList>
    </citation>
    <scope>IDENTIFICATION</scope>
    <source>
        <strain evidence="16">SL10</strain>
    </source>
</reference>
<keyword evidence="10 13" id="KW-0503">Monooxygenase</keyword>
<dbReference type="Gene3D" id="1.10.630.10">
    <property type="entry name" value="Cytochrome P450"/>
    <property type="match status" value="1"/>
</dbReference>
<dbReference type="Proteomes" id="UP000006591">
    <property type="component" value="Chromosome 9"/>
</dbReference>
<dbReference type="HOGENOM" id="CLU_001570_4_0_1"/>
<name>A0A0E0INB2_ORYNI</name>
<evidence type="ECO:0000256" key="2">
    <source>
        <dbReference type="ARBA" id="ARBA00004167"/>
    </source>
</evidence>
<dbReference type="EnsemblPlants" id="ONIVA09G19950.1">
    <property type="protein sequence ID" value="ONIVA09G19950.1"/>
    <property type="gene ID" value="ONIVA09G19950"/>
</dbReference>
<comment type="cofactor">
    <cofactor evidence="1 12">
        <name>heme</name>
        <dbReference type="ChEBI" id="CHEBI:30413"/>
    </cofactor>
</comment>
<dbReference type="GO" id="GO:0016020">
    <property type="term" value="C:membrane"/>
    <property type="evidence" value="ECO:0007669"/>
    <property type="project" value="UniProtKB-SubCell"/>
</dbReference>
<evidence type="ECO:0000256" key="4">
    <source>
        <dbReference type="ARBA" id="ARBA00022617"/>
    </source>
</evidence>
<evidence type="ECO:0000256" key="8">
    <source>
        <dbReference type="ARBA" id="ARBA00023002"/>
    </source>
</evidence>
<evidence type="ECO:0000256" key="10">
    <source>
        <dbReference type="ARBA" id="ARBA00023033"/>
    </source>
</evidence>
<evidence type="ECO:0000313" key="17">
    <source>
        <dbReference type="Proteomes" id="UP000006591"/>
    </source>
</evidence>
<dbReference type="InterPro" id="IPR017972">
    <property type="entry name" value="Cyt_P450_CS"/>
</dbReference>
<dbReference type="InterPro" id="IPR036396">
    <property type="entry name" value="Cyt_P450_sf"/>
</dbReference>
<keyword evidence="9 12" id="KW-0408">Iron</keyword>
<dbReference type="AlphaFoldDB" id="A0A0E0INB2"/>
<proteinExistence type="inferred from homology"/>
<dbReference type="GO" id="GO:0016705">
    <property type="term" value="F:oxidoreductase activity, acting on paired donors, with incorporation or reduction of molecular oxygen"/>
    <property type="evidence" value="ECO:0007669"/>
    <property type="project" value="InterPro"/>
</dbReference>
<feature type="binding site" description="axial binding residue" evidence="12">
    <location>
        <position position="418"/>
    </location>
    <ligand>
        <name>heme</name>
        <dbReference type="ChEBI" id="CHEBI:30413"/>
    </ligand>
    <ligandPart>
        <name>Fe</name>
        <dbReference type="ChEBI" id="CHEBI:18248"/>
    </ligandPart>
</feature>
<dbReference type="PRINTS" id="PR00463">
    <property type="entry name" value="EP450I"/>
</dbReference>
<evidence type="ECO:0000256" key="12">
    <source>
        <dbReference type="PIRSR" id="PIRSR602401-1"/>
    </source>
</evidence>
<dbReference type="GO" id="GO:0004497">
    <property type="term" value="F:monooxygenase activity"/>
    <property type="evidence" value="ECO:0007669"/>
    <property type="project" value="UniProtKB-KW"/>
</dbReference>
<evidence type="ECO:0000256" key="15">
    <source>
        <dbReference type="SAM" id="Phobius"/>
    </source>
</evidence>
<feature type="region of interest" description="Disordered" evidence="14">
    <location>
        <begin position="356"/>
        <end position="383"/>
    </location>
</feature>
<reference evidence="16" key="2">
    <citation type="submission" date="2018-04" db="EMBL/GenBank/DDBJ databases">
        <title>OnivRS2 (Oryza nivara Reference Sequence Version 2).</title>
        <authorList>
            <person name="Zhang J."/>
            <person name="Kudrna D."/>
            <person name="Lee S."/>
            <person name="Talag J."/>
            <person name="Rajasekar S."/>
            <person name="Welchert J."/>
            <person name="Hsing Y.-I."/>
            <person name="Wing R.A."/>
        </authorList>
    </citation>
    <scope>NUCLEOTIDE SEQUENCE [LARGE SCALE GENOMIC DNA]</scope>
    <source>
        <strain evidence="16">SL10</strain>
    </source>
</reference>
<keyword evidence="17" id="KW-1185">Reference proteome</keyword>
<dbReference type="GO" id="GO:0020037">
    <property type="term" value="F:heme binding"/>
    <property type="evidence" value="ECO:0007669"/>
    <property type="project" value="InterPro"/>
</dbReference>
<feature type="transmembrane region" description="Helical" evidence="15">
    <location>
        <begin position="6"/>
        <end position="23"/>
    </location>
</feature>
<evidence type="ECO:0000313" key="16">
    <source>
        <dbReference type="EnsemblPlants" id="ONIVA09G19950.1"/>
    </source>
</evidence>
<dbReference type="eggNOG" id="KOG0156">
    <property type="taxonomic scope" value="Eukaryota"/>
</dbReference>
<evidence type="ECO:0000256" key="7">
    <source>
        <dbReference type="ARBA" id="ARBA00022989"/>
    </source>
</evidence>
<dbReference type="Pfam" id="PF00067">
    <property type="entry name" value="p450"/>
    <property type="match status" value="2"/>
</dbReference>
<dbReference type="PROSITE" id="PS00086">
    <property type="entry name" value="CYTOCHROME_P450"/>
    <property type="match status" value="1"/>
</dbReference>
<dbReference type="PANTHER" id="PTHR47944">
    <property type="entry name" value="CYTOCHROME P450 98A9"/>
    <property type="match status" value="1"/>
</dbReference>
<evidence type="ECO:0000256" key="11">
    <source>
        <dbReference type="ARBA" id="ARBA00023136"/>
    </source>
</evidence>
<comment type="subcellular location">
    <subcellularLocation>
        <location evidence="2">Membrane</location>
        <topology evidence="2">Single-pass membrane protein</topology>
    </subcellularLocation>
</comment>
<dbReference type="GO" id="GO:0005506">
    <property type="term" value="F:iron ion binding"/>
    <property type="evidence" value="ECO:0007669"/>
    <property type="project" value="InterPro"/>
</dbReference>
<sequence>MDTPALLPLALALVAIPITILLFNRIRLGRLSPGPRAWPVVGNLFDITLVRCRCFMEWAGKYGPIMTVWLGTSPTIVVSTSELAREVFKNLADRSADRPRNHSAERLSRGGTDLIWADYGPHYVKVRKLCNLELFAPRRMEALRPIREDEVTAMVESIYRAVTAPGRLYSTMNEFNRFIVAAGELDEQGCELKAIVKAGIKIGASLPIAEHILVLRWLNLVDEELYNAHSARRDRFTRRIMDEHARELERHGAKQHFVDALFTLRDQYDLSDDTVIGLLWDMIAAGSDTAVITAEWAMAELVRNPRVQMKAQEELDRVIGRGRVMLEADIPNLPYLQAVVKESFRLHPPTPLMLPHKASAASRSPATMSPRAPMTRPQCLGQPTAPLEYRPERFLEESIDIKGSDYRVLPFGAGRRVCPGAQLGISLVASMIGHLLHQFTWALPDGTWPEDLDMMESPGLVTFMATPLQVVAMPRLDKEELFKRVPVDMS</sequence>
<organism evidence="16">
    <name type="scientific">Oryza nivara</name>
    <name type="common">Indian wild rice</name>
    <name type="synonym">Oryza sativa f. spontanea</name>
    <dbReference type="NCBI Taxonomy" id="4536"/>
    <lineage>
        <taxon>Eukaryota</taxon>
        <taxon>Viridiplantae</taxon>
        <taxon>Streptophyta</taxon>
        <taxon>Embryophyta</taxon>
        <taxon>Tracheophyta</taxon>
        <taxon>Spermatophyta</taxon>
        <taxon>Magnoliopsida</taxon>
        <taxon>Liliopsida</taxon>
        <taxon>Poales</taxon>
        <taxon>Poaceae</taxon>
        <taxon>BOP clade</taxon>
        <taxon>Oryzoideae</taxon>
        <taxon>Oryzeae</taxon>
        <taxon>Oryzinae</taxon>
        <taxon>Oryza</taxon>
    </lineage>
</organism>
<evidence type="ECO:0000256" key="13">
    <source>
        <dbReference type="RuleBase" id="RU000461"/>
    </source>
</evidence>
<evidence type="ECO:0000256" key="6">
    <source>
        <dbReference type="ARBA" id="ARBA00022723"/>
    </source>
</evidence>
<accession>A0A0E0INB2</accession>
<dbReference type="InterPro" id="IPR001128">
    <property type="entry name" value="Cyt_P450"/>
</dbReference>
<evidence type="ECO:0008006" key="18">
    <source>
        <dbReference type="Google" id="ProtNLM"/>
    </source>
</evidence>
<keyword evidence="6 12" id="KW-0479">Metal-binding</keyword>